<evidence type="ECO:0000313" key="3">
    <source>
        <dbReference type="EMBL" id="EGW31494.1"/>
    </source>
</evidence>
<dbReference type="KEGG" id="spaa:SPAPADRAFT_62064"/>
<keyword evidence="1" id="KW-0732">Signal</keyword>
<proteinExistence type="predicted"/>
<evidence type="ECO:0000313" key="4">
    <source>
        <dbReference type="Proteomes" id="UP000000709"/>
    </source>
</evidence>
<dbReference type="Proteomes" id="UP000000709">
    <property type="component" value="Unassembled WGS sequence"/>
</dbReference>
<dbReference type="GeneID" id="18874176"/>
<dbReference type="Pfam" id="PF10407">
    <property type="entry name" value="Cytokin_check_N"/>
    <property type="match status" value="1"/>
</dbReference>
<feature type="domain" description="Nucleolar protein Dnt1-like N-terminal" evidence="2">
    <location>
        <begin position="29"/>
        <end position="61"/>
    </location>
</feature>
<feature type="signal peptide" evidence="1">
    <location>
        <begin position="1"/>
        <end position="21"/>
    </location>
</feature>
<name>G3AQE7_SPAPN</name>
<sequence>MSKWKLQVLLIPLDYTYVATAQVNTSVIKRFLHLTDPNAELAIIREEIKAKYKKLYPNDEPL</sequence>
<protein>
    <recommendedName>
        <fullName evidence="2">Nucleolar protein Dnt1-like N-terminal domain-containing protein</fullName>
    </recommendedName>
</protein>
<evidence type="ECO:0000259" key="2">
    <source>
        <dbReference type="Pfam" id="PF10407"/>
    </source>
</evidence>
<gene>
    <name evidence="3" type="ORF">SPAPADRAFT_62064</name>
</gene>
<evidence type="ECO:0000256" key="1">
    <source>
        <dbReference type="SAM" id="SignalP"/>
    </source>
</evidence>
<dbReference type="EMBL" id="GL996503">
    <property type="protein sequence ID" value="EGW31494.1"/>
    <property type="molecule type" value="Genomic_DNA"/>
</dbReference>
<accession>G3AQE7</accession>
<dbReference type="OrthoDB" id="6365676at2759"/>
<dbReference type="AlphaFoldDB" id="G3AQE7"/>
<dbReference type="HOGENOM" id="CLU_2910568_0_0_1"/>
<organism evidence="4">
    <name type="scientific">Spathaspora passalidarum (strain NRRL Y-27907 / 11-Y1)</name>
    <dbReference type="NCBI Taxonomy" id="619300"/>
    <lineage>
        <taxon>Eukaryota</taxon>
        <taxon>Fungi</taxon>
        <taxon>Dikarya</taxon>
        <taxon>Ascomycota</taxon>
        <taxon>Saccharomycotina</taxon>
        <taxon>Pichiomycetes</taxon>
        <taxon>Debaryomycetaceae</taxon>
        <taxon>Spathaspora</taxon>
    </lineage>
</organism>
<keyword evidence="4" id="KW-1185">Reference proteome</keyword>
<feature type="chain" id="PRO_5003442509" description="Nucleolar protein Dnt1-like N-terminal domain-containing protein" evidence="1">
    <location>
        <begin position="22"/>
        <end position="62"/>
    </location>
</feature>
<reference evidence="3 4" key="1">
    <citation type="journal article" date="2011" name="Proc. Natl. Acad. Sci. U.S.A.">
        <title>Comparative genomics of xylose-fermenting fungi for enhanced biofuel production.</title>
        <authorList>
            <person name="Wohlbach D.J."/>
            <person name="Kuo A."/>
            <person name="Sato T.K."/>
            <person name="Potts K.M."/>
            <person name="Salamov A.A."/>
            <person name="LaButti K.M."/>
            <person name="Sun H."/>
            <person name="Clum A."/>
            <person name="Pangilinan J.L."/>
            <person name="Lindquist E.A."/>
            <person name="Lucas S."/>
            <person name="Lapidus A."/>
            <person name="Jin M."/>
            <person name="Gunawan C."/>
            <person name="Balan V."/>
            <person name="Dale B.E."/>
            <person name="Jeffries T.W."/>
            <person name="Zinkel R."/>
            <person name="Barry K.W."/>
            <person name="Grigoriev I.V."/>
            <person name="Gasch A.P."/>
        </authorList>
    </citation>
    <scope>NUCLEOTIDE SEQUENCE [LARGE SCALE GENOMIC DNA]</scope>
    <source>
        <strain evidence="4">NRRL Y-27907 / 11-Y1</strain>
    </source>
</reference>
<dbReference type="InParanoid" id="G3AQE7"/>
<feature type="non-terminal residue" evidence="3">
    <location>
        <position position="62"/>
    </location>
</feature>
<dbReference type="InterPro" id="IPR018844">
    <property type="entry name" value="Dnt1-like_N"/>
</dbReference>
<dbReference type="RefSeq" id="XP_007376272.1">
    <property type="nucleotide sequence ID" value="XM_007376210.1"/>
</dbReference>